<protein>
    <recommendedName>
        <fullName evidence="3">BZIP domain-containing protein</fullName>
    </recommendedName>
</protein>
<name>A0A7M7HG00_STRPU</name>
<dbReference type="InterPro" id="IPR046347">
    <property type="entry name" value="bZIP_sf"/>
</dbReference>
<dbReference type="EnsemblMetazoa" id="XM_011666585">
    <property type="protein sequence ID" value="XP_011664887"/>
    <property type="gene ID" value="LOC764243"/>
</dbReference>
<evidence type="ECO:0000259" key="3">
    <source>
        <dbReference type="PROSITE" id="PS50217"/>
    </source>
</evidence>
<dbReference type="AlphaFoldDB" id="A0A7M7HG00"/>
<accession>A0A7M7HG00</accession>
<dbReference type="RefSeq" id="XP_011664887.2">
    <property type="nucleotide sequence ID" value="XM_011666585.2"/>
</dbReference>
<evidence type="ECO:0000256" key="2">
    <source>
        <dbReference type="SAM" id="MobiDB-lite"/>
    </source>
</evidence>
<keyword evidence="5" id="KW-1185">Reference proteome</keyword>
<dbReference type="GO" id="GO:0003700">
    <property type="term" value="F:DNA-binding transcription factor activity"/>
    <property type="evidence" value="ECO:0007669"/>
    <property type="project" value="InterPro"/>
</dbReference>
<feature type="compositionally biased region" description="Basic residues" evidence="2">
    <location>
        <begin position="106"/>
        <end position="118"/>
    </location>
</feature>
<dbReference type="PROSITE" id="PS50217">
    <property type="entry name" value="BZIP"/>
    <property type="match status" value="1"/>
</dbReference>
<feature type="compositionally biased region" description="Polar residues" evidence="2">
    <location>
        <begin position="137"/>
        <end position="172"/>
    </location>
</feature>
<evidence type="ECO:0000256" key="1">
    <source>
        <dbReference type="SAM" id="Coils"/>
    </source>
</evidence>
<evidence type="ECO:0000313" key="4">
    <source>
        <dbReference type="EnsemblMetazoa" id="XP_011664887"/>
    </source>
</evidence>
<evidence type="ECO:0000313" key="5">
    <source>
        <dbReference type="Proteomes" id="UP000007110"/>
    </source>
</evidence>
<feature type="coiled-coil region" evidence="1">
    <location>
        <begin position="204"/>
        <end position="238"/>
    </location>
</feature>
<organism evidence="4 5">
    <name type="scientific">Strongylocentrotus purpuratus</name>
    <name type="common">Purple sea urchin</name>
    <dbReference type="NCBI Taxonomy" id="7668"/>
    <lineage>
        <taxon>Eukaryota</taxon>
        <taxon>Metazoa</taxon>
        <taxon>Echinodermata</taxon>
        <taxon>Eleutherozoa</taxon>
        <taxon>Echinozoa</taxon>
        <taxon>Echinoidea</taxon>
        <taxon>Euechinoidea</taxon>
        <taxon>Echinacea</taxon>
        <taxon>Camarodonta</taxon>
        <taxon>Echinidea</taxon>
        <taxon>Strongylocentrotidae</taxon>
        <taxon>Strongylocentrotus</taxon>
    </lineage>
</organism>
<feature type="domain" description="BZIP" evidence="3">
    <location>
        <begin position="179"/>
        <end position="242"/>
    </location>
</feature>
<keyword evidence="1" id="KW-0175">Coiled coil</keyword>
<dbReference type="Proteomes" id="UP000007110">
    <property type="component" value="Unassembled WGS sequence"/>
</dbReference>
<feature type="compositionally biased region" description="Acidic residues" evidence="2">
    <location>
        <begin position="83"/>
        <end position="94"/>
    </location>
</feature>
<feature type="compositionally biased region" description="Low complexity" evidence="2">
    <location>
        <begin position="119"/>
        <end position="128"/>
    </location>
</feature>
<sequence length="367" mass="40635">MVESALSPPYDGSEFQELFPELTGVEPEEMVDIESLADRAALFMQPDDVAIVENQSVMLSDQVSTHSLELESNSENGSVYECDVSEEEEAEDADQLLRYLGAQTSRKSKRQTQQRQRRQSSNDSGRFSDSSHDQDSTVHSQVKSPLPSLTTRKYTKTRNVPGQIATPSTSYTVIDESGARKSVRGPNRNAVMAKLNRERKKQLMGDLEEKVGLLDTENDALKKQNVRLRKKVNVLARELQYVKSVLANQSTLSGLLKNIKATGLEFHTSMPLQPSRAVSDIPLVSQKRKQQFDHDYCIEQNEGLRSRKFAKSESVASVEGESIDENLPNYASEVGLGGVCLHVSGDNVSLEFCSKCSAKAKLAGSRS</sequence>
<proteinExistence type="predicted"/>
<dbReference type="KEGG" id="spu:764243"/>
<reference evidence="4" key="2">
    <citation type="submission" date="2021-01" db="UniProtKB">
        <authorList>
            <consortium name="EnsemblMetazoa"/>
        </authorList>
    </citation>
    <scope>IDENTIFICATION</scope>
</reference>
<feature type="region of interest" description="Disordered" evidence="2">
    <location>
        <begin position="66"/>
        <end position="184"/>
    </location>
</feature>
<dbReference type="InterPro" id="IPR004827">
    <property type="entry name" value="bZIP"/>
</dbReference>
<dbReference type="GeneID" id="764243"/>
<dbReference type="Gene3D" id="1.20.5.170">
    <property type="match status" value="1"/>
</dbReference>
<dbReference type="SUPFAM" id="SSF57959">
    <property type="entry name" value="Leucine zipper domain"/>
    <property type="match status" value="1"/>
</dbReference>
<reference evidence="5" key="1">
    <citation type="submission" date="2015-02" db="EMBL/GenBank/DDBJ databases">
        <title>Genome sequencing for Strongylocentrotus purpuratus.</title>
        <authorList>
            <person name="Murali S."/>
            <person name="Liu Y."/>
            <person name="Vee V."/>
            <person name="English A."/>
            <person name="Wang M."/>
            <person name="Skinner E."/>
            <person name="Han Y."/>
            <person name="Muzny D.M."/>
            <person name="Worley K.C."/>
            <person name="Gibbs R.A."/>
        </authorList>
    </citation>
    <scope>NUCLEOTIDE SEQUENCE</scope>
</reference>